<dbReference type="PROSITE" id="PS50011">
    <property type="entry name" value="PROTEIN_KINASE_DOM"/>
    <property type="match status" value="1"/>
</dbReference>
<comment type="caution">
    <text evidence="6">The sequence shown here is derived from an EMBL/GenBank/DDBJ whole genome shotgun (WGS) entry which is preliminary data.</text>
</comment>
<dbReference type="Proteomes" id="UP000709295">
    <property type="component" value="Unassembled WGS sequence"/>
</dbReference>
<accession>A0A8J5J770</accession>
<dbReference type="SMART" id="SM00717">
    <property type="entry name" value="SANT"/>
    <property type="match status" value="2"/>
</dbReference>
<dbReference type="CDD" id="cd00167">
    <property type="entry name" value="SANT"/>
    <property type="match status" value="2"/>
</dbReference>
<reference evidence="6" key="1">
    <citation type="submission" date="2021-01" db="EMBL/GenBank/DDBJ databases">
        <title>Phytophthora aleatoria, a newly-described species from Pinus radiata is distinct from Phytophthora cactorum isolates based on comparative genomics.</title>
        <authorList>
            <person name="Mcdougal R."/>
            <person name="Panda P."/>
            <person name="Williams N."/>
            <person name="Studholme D.J."/>
        </authorList>
    </citation>
    <scope>NUCLEOTIDE SEQUENCE</scope>
    <source>
        <strain evidence="6">NZFS 4037</strain>
    </source>
</reference>
<evidence type="ECO:0008006" key="8">
    <source>
        <dbReference type="Google" id="ProtNLM"/>
    </source>
</evidence>
<name>A0A8J5J770_9STRA</name>
<evidence type="ECO:0000313" key="6">
    <source>
        <dbReference type="EMBL" id="KAG6963123.1"/>
    </source>
</evidence>
<dbReference type="EMBL" id="JAENGY010000431">
    <property type="protein sequence ID" value="KAG6963123.1"/>
    <property type="molecule type" value="Genomic_DNA"/>
</dbReference>
<sequence length="847" mass="95177">MDLVPGLLLEVGKLCDQMRENEEICRHLHLRATLFWDHVSKMSAEDIGSKQPVLFEYKVTLEVIRTTLRKHQKRNLFIRIWGNHKVVGKLQKMDEKMDDLYKLMGLEHMQSMAEFRVEFHRMADQGFQELARCAESIDVIREVELARSTFHRAESVLAEMNEKMPMIPKWFIPRDAVEFDDETYFERGAYATAHVGTWGENGLGTEVVVKCLVADNDKAQEEFRRESTVWYGLDHPNVVKMYGACHEGMPIFFVCEYVKGGNFVDLFEKDKTHLWRLFYSAALGLRYLHDKNIVHGYLKCNNILVEPTKDGKKAKICDFGFSYVRDRSQMSAKAKTQTIRWQAPEVLMPFDQEEHDHEYNPRFASDVYSFGMCIIEAFLNGETPYGTDDDMDVMEKILSGEPHPRPCGLQDDEWAFVLRLCAHNHKARLTISDALRTLKIFADREAQANPSHFELIVSLLCAIMGKKGSTSTFDTFNLYSNQHESPWAADEHQRFLLALEQFGGGQCSSIGQAWQSITAAVGTRDTVQVVYHARLYFAQLQYLNLQKRQERQFMQSVDQRWTQEEDAAFENMLAAFSSSSVCYPWEIMASRLPGKSPVDLKERFQKLCYDVARIENGQHVTMHLGQFPRHSGLPLSTKAAAIGEGGRLASQMSSPRVLDSVITLTPAEEQILVDAMAEAFVPPEAPADLLAGIASAVAAFTSSNGRVPPQRTHPLFTKEQALEVLNGLLAAQQTDPQIVLETLAARLRLHPRALNVSAGVSFSNTTTESESSEPNLHLLAATGLTFGSMLPSPLAAEFGETTPRFLSSLGLLSPSPRPGQAKNGNNGANPNPLPPLTPSGLRKINNG</sequence>
<dbReference type="InterPro" id="IPR001005">
    <property type="entry name" value="SANT/Myb"/>
</dbReference>
<dbReference type="GO" id="GO:0004672">
    <property type="term" value="F:protein kinase activity"/>
    <property type="evidence" value="ECO:0007669"/>
    <property type="project" value="InterPro"/>
</dbReference>
<evidence type="ECO:0000256" key="1">
    <source>
        <dbReference type="ARBA" id="ARBA00022741"/>
    </source>
</evidence>
<dbReference type="CDD" id="cd21037">
    <property type="entry name" value="MLKL_NTD"/>
    <property type="match status" value="1"/>
</dbReference>
<dbReference type="Pfam" id="PF00249">
    <property type="entry name" value="Myb_DNA-binding"/>
    <property type="match status" value="1"/>
</dbReference>
<gene>
    <name evidence="6" type="ORF">JG688_00008294</name>
</gene>
<keyword evidence="7" id="KW-1185">Reference proteome</keyword>
<feature type="region of interest" description="Disordered" evidence="3">
    <location>
        <begin position="807"/>
        <end position="847"/>
    </location>
</feature>
<dbReference type="GO" id="GO:0005524">
    <property type="term" value="F:ATP binding"/>
    <property type="evidence" value="ECO:0007669"/>
    <property type="project" value="UniProtKB-KW"/>
</dbReference>
<feature type="domain" description="Protein kinase" evidence="4">
    <location>
        <begin position="179"/>
        <end position="441"/>
    </location>
</feature>
<evidence type="ECO:0000313" key="7">
    <source>
        <dbReference type="Proteomes" id="UP000709295"/>
    </source>
</evidence>
<dbReference type="Pfam" id="PF07714">
    <property type="entry name" value="PK_Tyr_Ser-Thr"/>
    <property type="match status" value="1"/>
</dbReference>
<keyword evidence="1" id="KW-0547">Nucleotide-binding</keyword>
<dbReference type="PANTHER" id="PTHR24418">
    <property type="entry name" value="TYROSINE-PROTEIN KINASE"/>
    <property type="match status" value="1"/>
</dbReference>
<dbReference type="AlphaFoldDB" id="A0A8J5J770"/>
<evidence type="ECO:0000259" key="5">
    <source>
        <dbReference type="PROSITE" id="PS50090"/>
    </source>
</evidence>
<dbReference type="InterPro" id="IPR059179">
    <property type="entry name" value="MLKL-like_MCAfunc"/>
</dbReference>
<evidence type="ECO:0000259" key="4">
    <source>
        <dbReference type="PROSITE" id="PS50011"/>
    </source>
</evidence>
<dbReference type="InterPro" id="IPR001245">
    <property type="entry name" value="Ser-Thr/Tyr_kinase_cat_dom"/>
</dbReference>
<evidence type="ECO:0000256" key="3">
    <source>
        <dbReference type="SAM" id="MobiDB-lite"/>
    </source>
</evidence>
<keyword evidence="2" id="KW-0067">ATP-binding</keyword>
<proteinExistence type="predicted"/>
<dbReference type="InterPro" id="IPR050198">
    <property type="entry name" value="Non-receptor_tyrosine_kinases"/>
</dbReference>
<protein>
    <recommendedName>
        <fullName evidence="8">Protein kinase domain-containing protein</fullName>
    </recommendedName>
</protein>
<evidence type="ECO:0000256" key="2">
    <source>
        <dbReference type="ARBA" id="ARBA00022840"/>
    </source>
</evidence>
<dbReference type="InterPro" id="IPR000719">
    <property type="entry name" value="Prot_kinase_dom"/>
</dbReference>
<feature type="domain" description="Myb-like" evidence="5">
    <location>
        <begin position="560"/>
        <end position="608"/>
    </location>
</feature>
<dbReference type="PROSITE" id="PS50090">
    <property type="entry name" value="MYB_LIKE"/>
    <property type="match status" value="1"/>
</dbReference>
<organism evidence="6 7">
    <name type="scientific">Phytophthora aleatoria</name>
    <dbReference type="NCBI Taxonomy" id="2496075"/>
    <lineage>
        <taxon>Eukaryota</taxon>
        <taxon>Sar</taxon>
        <taxon>Stramenopiles</taxon>
        <taxon>Oomycota</taxon>
        <taxon>Peronosporomycetes</taxon>
        <taxon>Peronosporales</taxon>
        <taxon>Peronosporaceae</taxon>
        <taxon>Phytophthora</taxon>
    </lineage>
</organism>